<gene>
    <name evidence="1" type="ORF">EVA_15264</name>
</gene>
<organism evidence="1">
    <name type="scientific">gut metagenome</name>
    <dbReference type="NCBI Taxonomy" id="749906"/>
    <lineage>
        <taxon>unclassified sequences</taxon>
        <taxon>metagenomes</taxon>
        <taxon>organismal metagenomes</taxon>
    </lineage>
</organism>
<dbReference type="EMBL" id="AMCI01005181">
    <property type="protein sequence ID" value="EJW96626.1"/>
    <property type="molecule type" value="Genomic_DNA"/>
</dbReference>
<evidence type="ECO:0000313" key="1">
    <source>
        <dbReference type="EMBL" id="EJW96626.1"/>
    </source>
</evidence>
<comment type="caution">
    <text evidence="1">The sequence shown here is derived from an EMBL/GenBank/DDBJ whole genome shotgun (WGS) entry which is preliminary data.</text>
</comment>
<name>J9FNX4_9ZZZZ</name>
<protein>
    <submittedName>
        <fullName evidence="1">Uncharacterized protein</fullName>
    </submittedName>
</protein>
<sequence>MEETGEEVWVMRWESQQVVCQADKGEISKNMHESKASKEWFPNRIKC</sequence>
<dbReference type="AlphaFoldDB" id="J9FNX4"/>
<proteinExistence type="predicted"/>
<reference evidence="1" key="1">
    <citation type="journal article" date="2012" name="PLoS ONE">
        <title>Gene sets for utilization of primary and secondary nutrition supplies in the distal gut of endangered iberian lynx.</title>
        <authorList>
            <person name="Alcaide M."/>
            <person name="Messina E."/>
            <person name="Richter M."/>
            <person name="Bargiela R."/>
            <person name="Peplies J."/>
            <person name="Huws S.A."/>
            <person name="Newbold C.J."/>
            <person name="Golyshin P.N."/>
            <person name="Simon M.A."/>
            <person name="Lopez G."/>
            <person name="Yakimov M.M."/>
            <person name="Ferrer M."/>
        </authorList>
    </citation>
    <scope>NUCLEOTIDE SEQUENCE</scope>
</reference>
<accession>J9FNX4</accession>